<feature type="chain" id="PRO_5043936639" evidence="1">
    <location>
        <begin position="22"/>
        <end position="295"/>
    </location>
</feature>
<proteinExistence type="predicted"/>
<evidence type="ECO:0000313" key="4">
    <source>
        <dbReference type="Proteomes" id="UP001243195"/>
    </source>
</evidence>
<comment type="caution">
    <text evidence="3">The sequence shown here is derived from an EMBL/GenBank/DDBJ whole genome shotgun (WGS) entry which is preliminary data.</text>
</comment>
<name>A0AAW8JKC5_9GAMM</name>
<dbReference type="InterPro" id="IPR046158">
    <property type="entry name" value="DUF6160"/>
</dbReference>
<feature type="domain" description="DUF6160" evidence="2">
    <location>
        <begin position="1"/>
        <end position="89"/>
    </location>
</feature>
<reference evidence="3" key="1">
    <citation type="submission" date="2023-08" db="EMBL/GenBank/DDBJ databases">
        <title>Emergence of clinically-relevant ST2 carbapenem-resistant Acinetobacter baumannii strains in hospital sewages in Zhejiang, East of China.</title>
        <authorList>
            <person name="Kaichao C."/>
            <person name="Zhang R."/>
        </authorList>
    </citation>
    <scope>NUCLEOTIDE SEQUENCE</scope>
    <source>
        <strain evidence="3">M-SY-60</strain>
    </source>
</reference>
<feature type="signal peptide" evidence="1">
    <location>
        <begin position="1"/>
        <end position="21"/>
    </location>
</feature>
<sequence>MKLFAKLALVSAVAISANAMAMEKMDDSALSATTGQDGISIGLGISAVSIDHLYVHDGDGLATDAKIPGTATTIIGGTGKAGSIDVQGVQLTANAASLLTSHNLADITIDTDAGGGKPFLNVAAAVSGLNIAIGKINVTDATADGTTGFYTAGSNSATILNGLNLTTGVTTANIQLGNTPQGAMIKLDGVMQGGLTISNISLHDASAAGGGDIVLGKIKLNDTGSADMALNADVAVTTGGLKVTALKSSSDMYIQSIKLGSSSAKSIGDVQISGLKVFNGAAGTTPGAVITITGH</sequence>
<protein>
    <submittedName>
        <fullName evidence="3">Pilus assembly protein FilA</fullName>
    </submittedName>
</protein>
<evidence type="ECO:0000256" key="1">
    <source>
        <dbReference type="SAM" id="SignalP"/>
    </source>
</evidence>
<dbReference type="Pfam" id="PF19657">
    <property type="entry name" value="DUF6160"/>
    <property type="match status" value="1"/>
</dbReference>
<evidence type="ECO:0000259" key="2">
    <source>
        <dbReference type="Pfam" id="PF19657"/>
    </source>
</evidence>
<dbReference type="AlphaFoldDB" id="A0AAW8JKC5"/>
<keyword evidence="1" id="KW-0732">Signal</keyword>
<evidence type="ECO:0000313" key="3">
    <source>
        <dbReference type="EMBL" id="MDQ9072959.1"/>
    </source>
</evidence>
<gene>
    <name evidence="3" type="ORF">RFH51_16010</name>
</gene>
<dbReference type="RefSeq" id="WP_277092209.1">
    <property type="nucleotide sequence ID" value="NZ_DAMBEH010000030.1"/>
</dbReference>
<accession>A0AAW8JKC5</accession>
<dbReference type="Proteomes" id="UP001243195">
    <property type="component" value="Unassembled WGS sequence"/>
</dbReference>
<organism evidence="3 4">
    <name type="scientific">Acinetobacter gerneri</name>
    <dbReference type="NCBI Taxonomy" id="202952"/>
    <lineage>
        <taxon>Bacteria</taxon>
        <taxon>Pseudomonadati</taxon>
        <taxon>Pseudomonadota</taxon>
        <taxon>Gammaproteobacteria</taxon>
        <taxon>Moraxellales</taxon>
        <taxon>Moraxellaceae</taxon>
        <taxon>Acinetobacter</taxon>
    </lineage>
</organism>
<dbReference type="EMBL" id="JAVIDA010000030">
    <property type="protein sequence ID" value="MDQ9072959.1"/>
    <property type="molecule type" value="Genomic_DNA"/>
</dbReference>